<reference evidence="6 7" key="1">
    <citation type="submission" date="2015-10" db="EMBL/GenBank/DDBJ databases">
        <title>Full genome of DAOMC 229536 Phialocephala scopiformis, a fungal endophyte of spruce producing the potent anti-insectan compound rugulosin.</title>
        <authorList>
            <consortium name="DOE Joint Genome Institute"/>
            <person name="Walker A.K."/>
            <person name="Frasz S.L."/>
            <person name="Seifert K.A."/>
            <person name="Miller J.D."/>
            <person name="Mondo S.J."/>
            <person name="Labutti K."/>
            <person name="Lipzen A."/>
            <person name="Dockter R."/>
            <person name="Kennedy M."/>
            <person name="Grigoriev I.V."/>
            <person name="Spatafora J.W."/>
        </authorList>
    </citation>
    <scope>NUCLEOTIDE SEQUENCE [LARGE SCALE GENOMIC DNA]</scope>
    <source>
        <strain evidence="6 7">CBS 120377</strain>
    </source>
</reference>
<name>A0A194XVS0_MOLSC</name>
<dbReference type="OrthoDB" id="2585655at2759"/>
<dbReference type="RefSeq" id="XP_018078167.1">
    <property type="nucleotide sequence ID" value="XM_018217299.1"/>
</dbReference>
<dbReference type="PANTHER" id="PTHR23502:SF29">
    <property type="entry name" value="TRANSPORTER, PUTATIVE (AFU_ORTHOLOGUE AFUA_6G06680)-RELATED"/>
    <property type="match status" value="1"/>
</dbReference>
<dbReference type="GO" id="GO:0022857">
    <property type="term" value="F:transmembrane transporter activity"/>
    <property type="evidence" value="ECO:0007669"/>
    <property type="project" value="InterPro"/>
</dbReference>
<dbReference type="Pfam" id="PF07690">
    <property type="entry name" value="MFS_1"/>
    <property type="match status" value="1"/>
</dbReference>
<dbReference type="GO" id="GO:0016301">
    <property type="term" value="F:kinase activity"/>
    <property type="evidence" value="ECO:0007669"/>
    <property type="project" value="UniProtKB-KW"/>
</dbReference>
<feature type="transmembrane region" description="Helical" evidence="5">
    <location>
        <begin position="214"/>
        <end position="233"/>
    </location>
</feature>
<gene>
    <name evidence="6" type="ORF">LY89DRAFT_703162</name>
</gene>
<feature type="transmembrane region" description="Helical" evidence="5">
    <location>
        <begin position="493"/>
        <end position="514"/>
    </location>
</feature>
<feature type="transmembrane region" description="Helical" evidence="5">
    <location>
        <begin position="183"/>
        <end position="202"/>
    </location>
</feature>
<evidence type="ECO:0000256" key="1">
    <source>
        <dbReference type="ARBA" id="ARBA00004141"/>
    </source>
</evidence>
<dbReference type="GO" id="GO:0005886">
    <property type="term" value="C:plasma membrane"/>
    <property type="evidence" value="ECO:0007669"/>
    <property type="project" value="TreeGrafter"/>
</dbReference>
<feature type="transmembrane region" description="Helical" evidence="5">
    <location>
        <begin position="462"/>
        <end position="481"/>
    </location>
</feature>
<keyword evidence="3 5" id="KW-1133">Transmembrane helix</keyword>
<dbReference type="InParanoid" id="A0A194XVS0"/>
<keyword evidence="4 5" id="KW-0472">Membrane</keyword>
<protein>
    <submittedName>
        <fullName evidence="6">Serine/threonine kinase 16</fullName>
    </submittedName>
</protein>
<feature type="transmembrane region" description="Helical" evidence="5">
    <location>
        <begin position="428"/>
        <end position="450"/>
    </location>
</feature>
<feature type="transmembrane region" description="Helical" evidence="5">
    <location>
        <begin position="125"/>
        <end position="143"/>
    </location>
</feature>
<dbReference type="PANTHER" id="PTHR23502">
    <property type="entry name" value="MAJOR FACILITATOR SUPERFAMILY"/>
    <property type="match status" value="1"/>
</dbReference>
<keyword evidence="2 5" id="KW-0812">Transmembrane</keyword>
<comment type="subcellular location">
    <subcellularLocation>
        <location evidence="1">Membrane</location>
        <topology evidence="1">Multi-pass membrane protein</topology>
    </subcellularLocation>
</comment>
<organism evidence="6 7">
    <name type="scientific">Mollisia scopiformis</name>
    <name type="common">Conifer needle endophyte fungus</name>
    <name type="synonym">Phialocephala scopiformis</name>
    <dbReference type="NCBI Taxonomy" id="149040"/>
    <lineage>
        <taxon>Eukaryota</taxon>
        <taxon>Fungi</taxon>
        <taxon>Dikarya</taxon>
        <taxon>Ascomycota</taxon>
        <taxon>Pezizomycotina</taxon>
        <taxon>Leotiomycetes</taxon>
        <taxon>Helotiales</taxon>
        <taxon>Mollisiaceae</taxon>
        <taxon>Mollisia</taxon>
    </lineage>
</organism>
<dbReference type="Proteomes" id="UP000070700">
    <property type="component" value="Unassembled WGS sequence"/>
</dbReference>
<keyword evidence="6" id="KW-0418">Kinase</keyword>
<sequence length="538" mass="59339">MGFGFILEDHGGLPRVPGTIILEEDIAHSEATTGALKHGTGRSSHIVLTPQPSDDPNDPLNWSQSRKLTIMLITGMGTILYGAVFGPLLNASLVVIAEDLNVTITDITLLSGYQVAFSRKYGKRSLFVLSAISAVVGNIIGSTSHNYGQLLAARIIQGLSVSTYESLLLVVIGDLFFVHERGIYTSIVSFLLAAVSNLASVVCGPITNNLGWKYLFHIFVALSVVQTLCQIFFVPETTYRRDQRYNIGELATDNFDELAAHEHRHEKEQVQQLESVATRTSIPKRKTFWQNMKLFDGAYSDESLVHLLIAPFAVCMNIAVAYIIVVQGWFVGLYVAIAFVLAQIFGYPPYNMSPSGIGYLSLGPFIGGLVAVLLFGAITDPLIIFMTKKNKGVYEPEYRLLIAGLGLISGAGLFGYGHVTQVYGSPYVAATLHAFVLFGVMALIVATSTYALDAYRDMSNEIFIMGMLFKNFLLYGFTYFINNWLARAGPQQLFYVFGATGFGVMAGIPIMYVLGKKYRSYWCRHNLLEKFHIRTHAE</sequence>
<dbReference type="KEGG" id="psco:LY89DRAFT_703162"/>
<keyword evidence="7" id="KW-1185">Reference proteome</keyword>
<dbReference type="SUPFAM" id="SSF103473">
    <property type="entry name" value="MFS general substrate transporter"/>
    <property type="match status" value="1"/>
</dbReference>
<evidence type="ECO:0000313" key="7">
    <source>
        <dbReference type="Proteomes" id="UP000070700"/>
    </source>
</evidence>
<dbReference type="EMBL" id="KQ947404">
    <property type="protein sequence ID" value="KUJ23812.1"/>
    <property type="molecule type" value="Genomic_DNA"/>
</dbReference>
<evidence type="ECO:0000313" key="6">
    <source>
        <dbReference type="EMBL" id="KUJ23812.1"/>
    </source>
</evidence>
<dbReference type="AlphaFoldDB" id="A0A194XVS0"/>
<dbReference type="InterPro" id="IPR036259">
    <property type="entry name" value="MFS_trans_sf"/>
</dbReference>
<accession>A0A194XVS0</accession>
<keyword evidence="6" id="KW-0808">Transferase</keyword>
<feature type="transmembrane region" description="Helical" evidence="5">
    <location>
        <begin position="155"/>
        <end position="177"/>
    </location>
</feature>
<feature type="transmembrane region" description="Helical" evidence="5">
    <location>
        <begin position="68"/>
        <end position="89"/>
    </location>
</feature>
<proteinExistence type="predicted"/>
<dbReference type="Gene3D" id="1.20.1250.20">
    <property type="entry name" value="MFS general substrate transporter like domains"/>
    <property type="match status" value="1"/>
</dbReference>
<evidence type="ECO:0000256" key="3">
    <source>
        <dbReference type="ARBA" id="ARBA00022989"/>
    </source>
</evidence>
<dbReference type="GeneID" id="28827025"/>
<evidence type="ECO:0000256" key="5">
    <source>
        <dbReference type="SAM" id="Phobius"/>
    </source>
</evidence>
<evidence type="ECO:0000256" key="4">
    <source>
        <dbReference type="ARBA" id="ARBA00023136"/>
    </source>
</evidence>
<feature type="transmembrane region" description="Helical" evidence="5">
    <location>
        <begin position="398"/>
        <end position="416"/>
    </location>
</feature>
<dbReference type="InterPro" id="IPR011701">
    <property type="entry name" value="MFS"/>
</dbReference>
<evidence type="ECO:0000256" key="2">
    <source>
        <dbReference type="ARBA" id="ARBA00022692"/>
    </source>
</evidence>
<feature type="transmembrane region" description="Helical" evidence="5">
    <location>
        <begin position="362"/>
        <end position="386"/>
    </location>
</feature>